<keyword evidence="1" id="KW-1133">Transmembrane helix</keyword>
<sequence>MTVREFLHWLGHPLRAVVSALTVLVNLTRQQMRALFSLAMIGGMICLSGQNFIYTYFARRAVAQGEAYRPLFDLIQEQMRFNSALVAWFAVILGLIVFGADWLRARWGDRELQFGKDDPASIKDDGE</sequence>
<protein>
    <submittedName>
        <fullName evidence="2">Uncharacterized protein</fullName>
    </submittedName>
</protein>
<name>A0A292GTA7_9HYPH</name>
<dbReference type="AlphaFoldDB" id="A0A292GTA7"/>
<feature type="transmembrane region" description="Helical" evidence="1">
    <location>
        <begin position="34"/>
        <end position="57"/>
    </location>
</feature>
<reference evidence="2" key="1">
    <citation type="submission" date="2016-07" db="EMBL/GenBank/DDBJ databases">
        <title>Genomics reveals synergistic degradation of pyrene by five bacteria in a mangrove sediment-derived bacterial consortium.</title>
        <authorList>
            <person name="Wanapaisan P."/>
            <person name="Vejarano F."/>
            <person name="Chakraborty J."/>
            <person name="Shintani M."/>
            <person name="Muangchinda C."/>
            <person name="Laothamteep N."/>
            <person name="Suzuki-Minakuchi C."/>
            <person name="Inoue K."/>
            <person name="Nojiri H."/>
            <person name="Pinyakong O."/>
        </authorList>
    </citation>
    <scope>NUCLEOTIDE SEQUENCE</scope>
    <source>
        <strain evidence="2">PW1</strain>
    </source>
</reference>
<keyword evidence="1" id="KW-0812">Transmembrane</keyword>
<accession>A0A292GTA7</accession>
<dbReference type="EMBL" id="LC171369">
    <property type="protein sequence ID" value="BBA74432.1"/>
    <property type="molecule type" value="Genomic_DNA"/>
</dbReference>
<evidence type="ECO:0000313" key="2">
    <source>
        <dbReference type="EMBL" id="BBA74432.1"/>
    </source>
</evidence>
<feature type="transmembrane region" description="Helical" evidence="1">
    <location>
        <begin position="85"/>
        <end position="103"/>
    </location>
</feature>
<proteinExistence type="predicted"/>
<organism evidence="2">
    <name type="scientific">Ochrobactrum sp. PW1</name>
    <dbReference type="NCBI Taxonomy" id="1882222"/>
    <lineage>
        <taxon>Bacteria</taxon>
        <taxon>Pseudomonadati</taxon>
        <taxon>Pseudomonadota</taxon>
        <taxon>Alphaproteobacteria</taxon>
        <taxon>Hyphomicrobiales</taxon>
        <taxon>Brucellaceae</taxon>
        <taxon>Brucella/Ochrobactrum group</taxon>
        <taxon>Ochrobactrum</taxon>
    </lineage>
</organism>
<keyword evidence="1" id="KW-0472">Membrane</keyword>
<evidence type="ECO:0000256" key="1">
    <source>
        <dbReference type="SAM" id="Phobius"/>
    </source>
</evidence>